<evidence type="ECO:0000313" key="24">
    <source>
        <dbReference type="Proteomes" id="UP000533021"/>
    </source>
</evidence>
<dbReference type="GO" id="GO:0004175">
    <property type="term" value="F:endopeptidase activity"/>
    <property type="evidence" value="ECO:0007669"/>
    <property type="project" value="UniProtKB-ARBA"/>
</dbReference>
<dbReference type="EMBL" id="AAALRN010000001">
    <property type="protein sequence ID" value="EAD1183597.1"/>
    <property type="molecule type" value="Genomic_DNA"/>
</dbReference>
<keyword evidence="1" id="KW-0812">Transmembrane</keyword>
<evidence type="ECO:0000313" key="8">
    <source>
        <dbReference type="EMBL" id="EAG0868790.1"/>
    </source>
</evidence>
<dbReference type="Proteomes" id="UP000843503">
    <property type="component" value="Unassembled WGS sequence"/>
</dbReference>
<protein>
    <submittedName>
        <fullName evidence="13">CPBP family intramembrane metalloprotease</fullName>
    </submittedName>
</protein>
<dbReference type="Proteomes" id="UP000533021">
    <property type="component" value="Unassembled WGS sequence"/>
</dbReference>
<dbReference type="Proteomes" id="UP000393182">
    <property type="component" value="Unassembled WGS sequence"/>
</dbReference>
<keyword evidence="13" id="KW-0482">Metalloprotease</keyword>
<evidence type="ECO:0000313" key="21">
    <source>
        <dbReference type="Proteomes" id="UP000427828"/>
    </source>
</evidence>
<dbReference type="KEGG" id="lmv:Y193_10180"/>
<evidence type="ECO:0000256" key="1">
    <source>
        <dbReference type="SAM" id="Phobius"/>
    </source>
</evidence>
<dbReference type="EMBL" id="DABJAN010000001">
    <property type="protein sequence ID" value="HAJ9592592.1"/>
    <property type="molecule type" value="Genomic_DNA"/>
</dbReference>
<reference evidence="14" key="5">
    <citation type="submission" date="2020-05" db="EMBL/GenBank/DDBJ databases">
        <authorList>
            <consortium name="NCBI Pathogen Detection Project"/>
        </authorList>
    </citation>
    <scope>NUCLEOTIDE SEQUENCE</scope>
    <source>
        <strain evidence="14">2017-325981-023-01</strain>
    </source>
</reference>
<dbReference type="EMBL" id="AABBZO010000026">
    <property type="protein sequence ID" value="EAG4463590.1"/>
    <property type="molecule type" value="Genomic_DNA"/>
</dbReference>
<evidence type="ECO:0000313" key="26">
    <source>
        <dbReference type="Proteomes" id="UP000546397"/>
    </source>
</evidence>
<proteinExistence type="predicted"/>
<dbReference type="EMBL" id="AAAIXK010000001">
    <property type="protein sequence ID" value="EAC5548943.1"/>
    <property type="molecule type" value="Genomic_DNA"/>
</dbReference>
<accession>A0A3T2NXR8</accession>
<evidence type="ECO:0000313" key="15">
    <source>
        <dbReference type="EMBL" id="NYA02739.1"/>
    </source>
</evidence>
<reference evidence="17 18" key="3">
    <citation type="submission" date="2018-06" db="EMBL/GenBank/DDBJ databases">
        <authorList>
            <consortium name="GenomeTrakr: Next Generation Sequencing Network for Food Pathogen Tracability"/>
        </authorList>
    </citation>
    <scope>NUCLEOTIDE SEQUENCE [LARGE SCALE GENOMIC DNA]</scope>
    <source>
        <strain evidence="4 18">CFSAN008042</strain>
        <strain evidence="9 23">CFSAN063727</strain>
        <strain evidence="6 19">FDA00006494</strain>
        <strain evidence="3 17">FDA00007096</strain>
        <strain evidence="5 20">FDA00008584</strain>
        <strain evidence="13 21">FLAG-51482A</strain>
        <strain evidence="12 22">LS1344</strain>
    </source>
</reference>
<dbReference type="EMBL" id="AABAGT010000043">
    <property type="protein sequence ID" value="EAG0868790.1"/>
    <property type="molecule type" value="Genomic_DNA"/>
</dbReference>
<reference evidence="14 27" key="1">
    <citation type="journal article" date="2018" name="Genome Biol.">
        <title>SKESA: strategic k-mer extension for scrupulous assemblies.</title>
        <authorList>
            <person name="Souvorov A."/>
            <person name="Agarwala R."/>
            <person name="Lipman D.J."/>
        </authorList>
    </citation>
    <scope>NUCLEOTIDE SEQUENCE [LARGE SCALE GENOMIC DNA]</scope>
    <source>
        <strain evidence="14">2017-325981-023-01</strain>
    </source>
</reference>
<evidence type="ECO:0000313" key="22">
    <source>
        <dbReference type="Proteomes" id="UP000527632"/>
    </source>
</evidence>
<evidence type="ECO:0000313" key="9">
    <source>
        <dbReference type="EMBL" id="EAG4463590.1"/>
    </source>
</evidence>
<feature type="transmembrane region" description="Helical" evidence="1">
    <location>
        <begin position="31"/>
        <end position="48"/>
    </location>
</feature>
<evidence type="ECO:0000313" key="23">
    <source>
        <dbReference type="Proteomes" id="UP000528151"/>
    </source>
</evidence>
<evidence type="ECO:0000313" key="25">
    <source>
        <dbReference type="Proteomes" id="UP000544530"/>
    </source>
</evidence>
<evidence type="ECO:0000313" key="6">
    <source>
        <dbReference type="EMBL" id="EAE1337764.1"/>
    </source>
</evidence>
<dbReference type="GO" id="GO:0080120">
    <property type="term" value="P:CAAX-box protein maturation"/>
    <property type="evidence" value="ECO:0007669"/>
    <property type="project" value="UniProtKB-ARBA"/>
</dbReference>
<dbReference type="Proteomes" id="UP000379076">
    <property type="component" value="Unassembled WGS sequence"/>
</dbReference>
<keyword evidence="1" id="KW-1133">Transmembrane helix</keyword>
<dbReference type="InterPro" id="IPR003675">
    <property type="entry name" value="Rce1/LyrA-like_dom"/>
</dbReference>
<gene>
    <name evidence="8" type="ORF">A8L61_16075</name>
    <name evidence="6" type="ORF">ART25_02350</name>
    <name evidence="3" type="ORF">ARY78_00685</name>
    <name evidence="13" type="ORF">BCZ19_00905</name>
    <name evidence="9" type="ORF">CA369_15060</name>
    <name evidence="11" type="ORF">D4920_05190</name>
    <name evidence="10" type="ORF">D4B11_14915</name>
    <name evidence="4" type="ORF">DQ70_03230</name>
    <name evidence="7" type="ORF">E1W56_03445</name>
    <name evidence="12" type="ORF">E5F58_00955</name>
    <name evidence="14" type="ORF">HQN34_000767</name>
    <name evidence="15" type="ORF">HZJ64_12925</name>
    <name evidence="5" type="ORF">QD52_00705</name>
</gene>
<keyword evidence="13" id="KW-0378">Hydrolase</keyword>
<feature type="transmembrane region" description="Helical" evidence="1">
    <location>
        <begin position="54"/>
        <end position="72"/>
    </location>
</feature>
<evidence type="ECO:0000313" key="14">
    <source>
        <dbReference type="EMBL" id="HAJ9592592.1"/>
    </source>
</evidence>
<dbReference type="Proteomes" id="UP000527632">
    <property type="component" value="Unassembled WGS sequence"/>
</dbReference>
<dbReference type="Proteomes" id="UP000544530">
    <property type="component" value="Unassembled WGS sequence"/>
</dbReference>
<evidence type="ECO:0000313" key="18">
    <source>
        <dbReference type="Proteomes" id="UP000368512"/>
    </source>
</evidence>
<evidence type="ECO:0000313" key="3">
    <source>
        <dbReference type="EMBL" id="EAC5548943.1"/>
    </source>
</evidence>
<dbReference type="Proteomes" id="UP000528151">
    <property type="component" value="Unassembled WGS sequence"/>
</dbReference>
<dbReference type="GO" id="GO:0006508">
    <property type="term" value="P:proteolysis"/>
    <property type="evidence" value="ECO:0007669"/>
    <property type="project" value="UniProtKB-KW"/>
</dbReference>
<dbReference type="EMBL" id="AABFVG010000002">
    <property type="protein sequence ID" value="EAH2281459.1"/>
    <property type="molecule type" value="Genomic_DNA"/>
</dbReference>
<dbReference type="Proteomes" id="UP000546397">
    <property type="component" value="Unassembled WGS sequence"/>
</dbReference>
<dbReference type="KEGG" id="lmok:CQ02_05720"/>
<evidence type="ECO:0000313" key="5">
    <source>
        <dbReference type="EMBL" id="EAD1183597.1"/>
    </source>
</evidence>
<dbReference type="EMBL" id="AAAJWF010000001">
    <property type="protein sequence ID" value="EAC7479696.1"/>
    <property type="molecule type" value="Genomic_DNA"/>
</dbReference>
<comment type="caution">
    <text evidence="13">The sequence shown here is derived from an EMBL/GenBank/DDBJ whole genome shotgun (WGS) entry which is preliminary data.</text>
</comment>
<evidence type="ECO:0000313" key="10">
    <source>
        <dbReference type="EMBL" id="EAG9521058.1"/>
    </source>
</evidence>
<sequence length="195" mass="23677">MHNIFFLITLFPGMLLLLTKWIPVLSRKSTFFQYLLCLFLITIMNSLFFRQQFVVVLSLICILFLPFILFFVEYIFVERQWKKLLTIYKKNKIIIQSIVWFPVLEEIIFRFFIYQYCELFDFSNIQYILLATFSFVIAHIFYQGVSSIVKILFSFILSILFLLTLNIFLTIIIHCIFNFLVYIVRTSKYENHRNW</sequence>
<reference evidence="8 16" key="2">
    <citation type="submission" date="2018-06" db="EMBL/GenBank/DDBJ databases">
        <authorList>
            <consortium name="PulseNet: The National Subtyping Network for Foodborne Disease Surveillance"/>
            <person name="Tarr C.L."/>
            <person name="Trees E."/>
            <person name="Katz L.S."/>
            <person name="Carleton-Romer H.A."/>
            <person name="Stroika S."/>
            <person name="Kucerova Z."/>
            <person name="Roache K.F."/>
            <person name="Sabol A.L."/>
            <person name="Besser J."/>
            <person name="Gerner-Smidt P."/>
        </authorList>
    </citation>
    <scope>NUCLEOTIDE SEQUENCE [LARGE SCALE GENOMIC DNA]</scope>
    <source>
        <strain evidence="8 16">PNUSAL002180</strain>
    </source>
</reference>
<evidence type="ECO:0000313" key="16">
    <source>
        <dbReference type="Proteomes" id="UP000358545"/>
    </source>
</evidence>
<dbReference type="EMBL" id="AAASLB010000001">
    <property type="protein sequence ID" value="EAE4941103.1"/>
    <property type="molecule type" value="Genomic_DNA"/>
</dbReference>
<evidence type="ECO:0000313" key="20">
    <source>
        <dbReference type="Proteomes" id="UP000403352"/>
    </source>
</evidence>
<reference evidence="15 25" key="6">
    <citation type="submission" date="2020-06" db="EMBL/GenBank/DDBJ databases">
        <title>Two Listeria outbreaks in Switzerland in 2018 and 2020.</title>
        <authorList>
            <person name="Stevens M.J.A."/>
            <person name="Bloemberg G."/>
            <person name="Nusch-Inderbinnen M."/>
            <person name="Stephan R."/>
        </authorList>
    </citation>
    <scope>NUCLEOTIDE SEQUENCE [LARGE SCALE GENOMIC DNA]</scope>
    <source>
        <strain evidence="15 25">N18-0707</strain>
    </source>
</reference>
<keyword evidence="1" id="KW-0472">Membrane</keyword>
<feature type="transmembrane region" description="Helical" evidence="1">
    <location>
        <begin position="151"/>
        <end position="184"/>
    </location>
</feature>
<name>A0A3T2NXR8_LISMN</name>
<dbReference type="EMBL" id="AAAQQZ010000001">
    <property type="protein sequence ID" value="EAE1337764.1"/>
    <property type="molecule type" value="Genomic_DNA"/>
</dbReference>
<dbReference type="Proteomes" id="UP000368512">
    <property type="component" value="Unassembled WGS sequence"/>
</dbReference>
<dbReference type="Pfam" id="PF02517">
    <property type="entry name" value="Rce1-like"/>
    <property type="match status" value="1"/>
</dbReference>
<evidence type="ECO:0000313" key="19">
    <source>
        <dbReference type="Proteomes" id="UP000379076"/>
    </source>
</evidence>
<evidence type="ECO:0000313" key="12">
    <source>
        <dbReference type="EMBL" id="EAH4240564.1"/>
    </source>
</evidence>
<evidence type="ECO:0000313" key="13">
    <source>
        <dbReference type="EMBL" id="ECX6923216.1"/>
    </source>
</evidence>
<evidence type="ECO:0000313" key="4">
    <source>
        <dbReference type="EMBL" id="EAC7479696.1"/>
    </source>
</evidence>
<dbReference type="EMBL" id="AABEMN010000031">
    <property type="protein sequence ID" value="EAG9521058.1"/>
    <property type="molecule type" value="Genomic_DNA"/>
</dbReference>
<feature type="transmembrane region" description="Helical" evidence="1">
    <location>
        <begin position="93"/>
        <end position="113"/>
    </location>
</feature>
<evidence type="ECO:0000259" key="2">
    <source>
        <dbReference type="Pfam" id="PF02517"/>
    </source>
</evidence>
<feature type="transmembrane region" description="Helical" evidence="1">
    <location>
        <begin position="125"/>
        <end position="142"/>
    </location>
</feature>
<organism evidence="13 21">
    <name type="scientific">Listeria monocytogenes</name>
    <dbReference type="NCBI Taxonomy" id="1639"/>
    <lineage>
        <taxon>Bacteria</taxon>
        <taxon>Bacillati</taxon>
        <taxon>Bacillota</taxon>
        <taxon>Bacilli</taxon>
        <taxon>Bacillales</taxon>
        <taxon>Listeriaceae</taxon>
        <taxon>Listeria</taxon>
    </lineage>
</organism>
<dbReference type="EMBL" id="JACAVN010000010">
    <property type="protein sequence ID" value="NYA02739.1"/>
    <property type="molecule type" value="Genomic_DNA"/>
</dbReference>
<dbReference type="EMBL" id="AALAQH010000001">
    <property type="protein sequence ID" value="ECX6923216.1"/>
    <property type="molecule type" value="Genomic_DNA"/>
</dbReference>
<dbReference type="EMBL" id="AABGUK010000001">
    <property type="protein sequence ID" value="EAH4240564.1"/>
    <property type="molecule type" value="Genomic_DNA"/>
</dbReference>
<dbReference type="Proteomes" id="UP000358545">
    <property type="component" value="Unassembled WGS sequence"/>
</dbReference>
<evidence type="ECO:0000313" key="7">
    <source>
        <dbReference type="EMBL" id="EAE4941103.1"/>
    </source>
</evidence>
<dbReference type="Proteomes" id="UP000427828">
    <property type="component" value="Unassembled WGS sequence"/>
</dbReference>
<evidence type="ECO:0000313" key="17">
    <source>
        <dbReference type="Proteomes" id="UP000365297"/>
    </source>
</evidence>
<feature type="transmembrane region" description="Helical" evidence="1">
    <location>
        <begin position="6"/>
        <end position="24"/>
    </location>
</feature>
<feature type="domain" description="CAAX prenyl protease 2/Lysostaphin resistance protein A-like" evidence="2">
    <location>
        <begin position="95"/>
        <end position="180"/>
    </location>
</feature>
<evidence type="ECO:0000313" key="11">
    <source>
        <dbReference type="EMBL" id="EAH2281459.1"/>
    </source>
</evidence>
<dbReference type="Proteomes" id="UP000365297">
    <property type="component" value="Unassembled WGS sequence"/>
</dbReference>
<dbReference type="Proteomes" id="UP000403352">
    <property type="component" value="Unassembled WGS sequence"/>
</dbReference>
<dbReference type="AlphaFoldDB" id="A0A3T2NXR8"/>
<evidence type="ECO:0000313" key="27">
    <source>
        <dbReference type="Proteomes" id="UP000843503"/>
    </source>
</evidence>
<dbReference type="GO" id="GO:0008237">
    <property type="term" value="F:metallopeptidase activity"/>
    <property type="evidence" value="ECO:0007669"/>
    <property type="project" value="UniProtKB-KW"/>
</dbReference>
<keyword evidence="13" id="KW-0645">Protease</keyword>
<reference evidence="24 26" key="4">
    <citation type="submission" date="2019-04" db="EMBL/GenBank/DDBJ databases">
        <authorList>
            <person name="Ashton P.M."/>
            <person name="Dallman T."/>
            <person name="Nair S."/>
            <person name="De Pinna E."/>
            <person name="Peters T."/>
            <person name="Grant K."/>
        </authorList>
    </citation>
    <scope>NUCLEOTIDE SEQUENCE [LARGE SCALE GENOMIC DNA]</scope>
    <source>
        <strain evidence="11 24">282333</strain>
        <strain evidence="10 26">289003</strain>
        <strain evidence="7">RL15000286</strain>
    </source>
</reference>